<dbReference type="OrthoDB" id="9815730at2"/>
<evidence type="ECO:0000313" key="2">
    <source>
        <dbReference type="EMBL" id="PSW26160.1"/>
    </source>
</evidence>
<accession>A0A2T3PB52</accession>
<dbReference type="Pfam" id="PF07603">
    <property type="entry name" value="Lcl_C"/>
    <property type="match status" value="2"/>
</dbReference>
<evidence type="ECO:0000313" key="3">
    <source>
        <dbReference type="Proteomes" id="UP000240481"/>
    </source>
</evidence>
<dbReference type="InterPro" id="IPR011460">
    <property type="entry name" value="Lcl_C"/>
</dbReference>
<keyword evidence="3" id="KW-1185">Reference proteome</keyword>
<name>A0A2T3PB52_9GAMM</name>
<sequence length="457" mass="52150">MIDSPEDRNVSSSGSKSSVIHSRLASEQNYHFKINYQVGDKQYQVLGYALPLYQKDKNTIVPRFNKLDAAGDALAADLQVLTRDKSDWSCVTDASSDLTWQVLQANGDFAFDSTYYWGDRTLNHRDYMPASCALDKDCNTDNLVEIANAQKLCGKTDWRMPTRNEWKTILTTEMLNDEKRQSPIDRFFFPYLDANYDEAYWTNHFTVYLNGHEGPDGDWQGSNKTVGDALVMWMGSDFAYEKMSPRSTNEPRFAMLVSGAVIPDESDNSTGEITAQLKSEINKAGDEDKNWKKRFIKNGKAGQALRDQDLEQWACTSDSFFKSVVPNTNILWQRIDKKAPLMTLEQAQAYAKTVNTQTLCGRNDWRLPSESELKSLLIDSLAYGMEDMSYRAGYTKSIFNDTVVGFDSYYWTATEYYADPKNKNMAVAFQNEWSESSGKLHSERFRVRLISTSVKQK</sequence>
<proteinExistence type="predicted"/>
<organism evidence="2 3">
    <name type="scientific">Photobacterium swingsii</name>
    <dbReference type="NCBI Taxonomy" id="680026"/>
    <lineage>
        <taxon>Bacteria</taxon>
        <taxon>Pseudomonadati</taxon>
        <taxon>Pseudomonadota</taxon>
        <taxon>Gammaproteobacteria</taxon>
        <taxon>Vibrionales</taxon>
        <taxon>Vibrionaceae</taxon>
        <taxon>Photobacterium</taxon>
    </lineage>
</organism>
<reference evidence="2 3" key="1">
    <citation type="submission" date="2018-01" db="EMBL/GenBank/DDBJ databases">
        <title>Whole genome sequencing of Histamine producing bacteria.</title>
        <authorList>
            <person name="Butler K."/>
        </authorList>
    </citation>
    <scope>NUCLEOTIDE SEQUENCE [LARGE SCALE GENOMIC DNA]</scope>
    <source>
        <strain evidence="2 3">DSM 24669</strain>
    </source>
</reference>
<dbReference type="Proteomes" id="UP000240481">
    <property type="component" value="Unassembled WGS sequence"/>
</dbReference>
<comment type="caution">
    <text evidence="2">The sequence shown here is derived from an EMBL/GenBank/DDBJ whole genome shotgun (WGS) entry which is preliminary data.</text>
</comment>
<evidence type="ECO:0000259" key="1">
    <source>
        <dbReference type="Pfam" id="PF07603"/>
    </source>
</evidence>
<feature type="domain" description="Lcl C-terminal" evidence="1">
    <location>
        <begin position="327"/>
        <end position="450"/>
    </location>
</feature>
<protein>
    <submittedName>
        <fullName evidence="2">DUF1566 domain-containing protein</fullName>
    </submittedName>
</protein>
<gene>
    <name evidence="2" type="ORF">C9I94_05440</name>
</gene>
<feature type="domain" description="Lcl C-terminal" evidence="1">
    <location>
        <begin position="90"/>
        <end position="205"/>
    </location>
</feature>
<dbReference type="AlphaFoldDB" id="A0A2T3PB52"/>
<dbReference type="EMBL" id="PYLZ01000002">
    <property type="protein sequence ID" value="PSW26160.1"/>
    <property type="molecule type" value="Genomic_DNA"/>
</dbReference>